<name>A0A9X0WGS8_9GAMM</name>
<proteinExistence type="predicted"/>
<protein>
    <submittedName>
        <fullName evidence="2">Epimerase</fullName>
    </submittedName>
</protein>
<evidence type="ECO:0000313" key="2">
    <source>
        <dbReference type="EMBL" id="MBK1644429.1"/>
    </source>
</evidence>
<comment type="caution">
    <text evidence="2">The sequence shown here is derived from an EMBL/GenBank/DDBJ whole genome shotgun (WGS) entry which is preliminary data.</text>
</comment>
<dbReference type="PANTHER" id="PTHR15020">
    <property type="entry name" value="FLAVIN REDUCTASE-RELATED"/>
    <property type="match status" value="1"/>
</dbReference>
<keyword evidence="3" id="KW-1185">Reference proteome</keyword>
<dbReference type="Gene3D" id="3.40.50.720">
    <property type="entry name" value="NAD(P)-binding Rossmann-like Domain"/>
    <property type="match status" value="1"/>
</dbReference>
<dbReference type="SUPFAM" id="SSF51735">
    <property type="entry name" value="NAD(P)-binding Rossmann-fold domains"/>
    <property type="match status" value="1"/>
</dbReference>
<sequence>MQIALFGATGGTGRQILAQAISQGHQIRALVRDPTRLTAPAGVTLIHGDVLDLAPTAECVQGTEAVICALGSHGGRTPIEAAGTAHILTAMQSHGVRRLITITSLGVGDSRGQLNPVFRILMDLTLKTIMRAKAEQEELIKASGLDWTIVRPGGLTDGPHTGTYRSGLDPTIKGGRVSRADVADFVLQQLSDQTYLHQTPAVT</sequence>
<evidence type="ECO:0000259" key="1">
    <source>
        <dbReference type="Pfam" id="PF13460"/>
    </source>
</evidence>
<dbReference type="PANTHER" id="PTHR15020:SF50">
    <property type="entry name" value="UPF0659 PROTEIN YMR090W"/>
    <property type="match status" value="1"/>
</dbReference>
<organism evidence="2 3">
    <name type="scientific">Thiocapsa imhoffii</name>
    <dbReference type="NCBI Taxonomy" id="382777"/>
    <lineage>
        <taxon>Bacteria</taxon>
        <taxon>Pseudomonadati</taxon>
        <taxon>Pseudomonadota</taxon>
        <taxon>Gammaproteobacteria</taxon>
        <taxon>Chromatiales</taxon>
        <taxon>Chromatiaceae</taxon>
        <taxon>Thiocapsa</taxon>
    </lineage>
</organism>
<accession>A0A9X0WGS8</accession>
<dbReference type="InterPro" id="IPR036291">
    <property type="entry name" value="NAD(P)-bd_dom_sf"/>
</dbReference>
<dbReference type="EMBL" id="NRSD01000005">
    <property type="protein sequence ID" value="MBK1644429.1"/>
    <property type="molecule type" value="Genomic_DNA"/>
</dbReference>
<dbReference type="AlphaFoldDB" id="A0A9X0WGS8"/>
<dbReference type="Pfam" id="PF13460">
    <property type="entry name" value="NAD_binding_10"/>
    <property type="match status" value="1"/>
</dbReference>
<reference evidence="2 3" key="1">
    <citation type="journal article" date="2020" name="Microorganisms">
        <title>Osmotic Adaptation and Compatible Solute Biosynthesis of Phototrophic Bacteria as Revealed from Genome Analyses.</title>
        <authorList>
            <person name="Imhoff J.F."/>
            <person name="Rahn T."/>
            <person name="Kunzel S."/>
            <person name="Keller A."/>
            <person name="Neulinger S.C."/>
        </authorList>
    </citation>
    <scope>NUCLEOTIDE SEQUENCE [LARGE SCALE GENOMIC DNA]</scope>
    <source>
        <strain evidence="2 3">DSM 21303</strain>
    </source>
</reference>
<gene>
    <name evidence="2" type="ORF">CKO25_07110</name>
</gene>
<dbReference type="CDD" id="cd05244">
    <property type="entry name" value="BVR-B_like_SDR_a"/>
    <property type="match status" value="1"/>
</dbReference>
<dbReference type="InterPro" id="IPR016040">
    <property type="entry name" value="NAD(P)-bd_dom"/>
</dbReference>
<feature type="domain" description="NAD(P)-binding" evidence="1">
    <location>
        <begin position="7"/>
        <end position="192"/>
    </location>
</feature>
<dbReference type="Proteomes" id="UP001138802">
    <property type="component" value="Unassembled WGS sequence"/>
</dbReference>
<dbReference type="RefSeq" id="WP_200387219.1">
    <property type="nucleotide sequence ID" value="NZ_NRSD01000005.1"/>
</dbReference>
<evidence type="ECO:0000313" key="3">
    <source>
        <dbReference type="Proteomes" id="UP001138802"/>
    </source>
</evidence>